<evidence type="ECO:0000313" key="1">
    <source>
        <dbReference type="EMBL" id="QDO96166.1"/>
    </source>
</evidence>
<keyword evidence="2" id="KW-1185">Reference proteome</keyword>
<protein>
    <submittedName>
        <fullName evidence="1">DUF3750 domain-containing protein</fullName>
    </submittedName>
</protein>
<dbReference type="KEGG" id="fer:FNB15_02210"/>
<dbReference type="EMBL" id="CP041636">
    <property type="protein sequence ID" value="QDO96166.1"/>
    <property type="molecule type" value="Genomic_DNA"/>
</dbReference>
<dbReference type="InterPro" id="IPR022224">
    <property type="entry name" value="DUF3750"/>
</dbReference>
<organism evidence="1 2">
    <name type="scientific">Ferrovibrio terrae</name>
    <dbReference type="NCBI Taxonomy" id="2594003"/>
    <lineage>
        <taxon>Bacteria</taxon>
        <taxon>Pseudomonadati</taxon>
        <taxon>Pseudomonadota</taxon>
        <taxon>Alphaproteobacteria</taxon>
        <taxon>Rhodospirillales</taxon>
        <taxon>Rhodospirillaceae</taxon>
        <taxon>Ferrovibrio</taxon>
    </lineage>
</organism>
<evidence type="ECO:0000313" key="2">
    <source>
        <dbReference type="Proteomes" id="UP000317496"/>
    </source>
</evidence>
<accession>A0A516GXC3</accession>
<proteinExistence type="predicted"/>
<sequence>MTFRTRSLIRNLLLAVGALIALPLMASGASIATAERKHWSTSRWDSAGLAPDPVTVKDAVIQVYAARVWGWRGAFAVHTWIVVKPAGAPSYTRYEVVGWGGAPVRISNRTPDGYWAGNAPELLHDLRGPTAAAAIPLLISAAERYPGREGYVMWPGPNSNSFVAYLAREVPELGLELPPTAVGKDWLGATTVFAPAPSGTGYQINLFGLAGVTAAAREGLELNLLGLTIGVDLLRPALKLPGIGRIGLPTTSAVAETKSPISNQ</sequence>
<dbReference type="AlphaFoldDB" id="A0A516GXC3"/>
<name>A0A516GXC3_9PROT</name>
<dbReference type="OrthoDB" id="199084at2"/>
<dbReference type="RefSeq" id="WP_144067147.1">
    <property type="nucleotide sequence ID" value="NZ_CP041636.1"/>
</dbReference>
<reference evidence="1 2" key="1">
    <citation type="submission" date="2019-07" db="EMBL/GenBank/DDBJ databases">
        <title>Genome sequencing for Ferrovibrio sp. K5.</title>
        <authorList>
            <person name="Park S.-J."/>
        </authorList>
    </citation>
    <scope>NUCLEOTIDE SEQUENCE [LARGE SCALE GENOMIC DNA]</scope>
    <source>
        <strain evidence="1 2">K5</strain>
    </source>
</reference>
<dbReference type="Pfam" id="PF12570">
    <property type="entry name" value="DUF3750"/>
    <property type="match status" value="1"/>
</dbReference>
<gene>
    <name evidence="1" type="ORF">FNB15_02210</name>
</gene>
<dbReference type="Proteomes" id="UP000317496">
    <property type="component" value="Chromosome"/>
</dbReference>